<dbReference type="InterPro" id="IPR036412">
    <property type="entry name" value="HAD-like_sf"/>
</dbReference>
<evidence type="ECO:0000256" key="1">
    <source>
        <dbReference type="ARBA" id="ARBA00001946"/>
    </source>
</evidence>
<evidence type="ECO:0000256" key="7">
    <source>
        <dbReference type="ARBA" id="ARBA00022842"/>
    </source>
</evidence>
<evidence type="ECO:0000256" key="5">
    <source>
        <dbReference type="ARBA" id="ARBA00022723"/>
    </source>
</evidence>
<comment type="pathway">
    <text evidence="2">Amino-acid biosynthesis; L-serine biosynthesis; L-serine from 3-phospho-D-glycerate: step 3/3.</text>
</comment>
<dbReference type="InterPro" id="IPR050582">
    <property type="entry name" value="HAD-like_SerB"/>
</dbReference>
<evidence type="ECO:0000256" key="6">
    <source>
        <dbReference type="ARBA" id="ARBA00022801"/>
    </source>
</evidence>
<dbReference type="Gene3D" id="3.40.50.1000">
    <property type="entry name" value="HAD superfamily/HAD-like"/>
    <property type="match status" value="1"/>
</dbReference>
<dbReference type="PANTHER" id="PTHR43344:SF2">
    <property type="entry name" value="PHOSPHOSERINE PHOSPHATASE"/>
    <property type="match status" value="1"/>
</dbReference>
<reference evidence="9 10" key="1">
    <citation type="journal article" date="2018" name="Syst. Appl. Microbiol.">
        <title>A new symbiotic nanoarchaeote (Candidatus Nanoclepta minutus) and its host (Zestosphaera tikiterensis gen. nov., sp. nov.) from a New Zealand hot spring.</title>
        <authorList>
            <person name="St John E."/>
            <person name="Liu Y."/>
            <person name="Podar M."/>
            <person name="Stott M.B."/>
            <person name="Meneghin J."/>
            <person name="Chen Z."/>
            <person name="Lagutin K."/>
            <person name="Mitchell K."/>
            <person name="Reysenbach A.L."/>
        </authorList>
    </citation>
    <scope>NUCLEOTIDE SEQUENCE [LARGE SCALE GENOMIC DNA]</scope>
    <source>
        <strain evidence="9">NZ3</strain>
    </source>
</reference>
<keyword evidence="6" id="KW-0378">Hydrolase</keyword>
<keyword evidence="7" id="KW-0460">Magnesium</keyword>
<comment type="cofactor">
    <cofactor evidence="1">
        <name>Mg(2+)</name>
        <dbReference type="ChEBI" id="CHEBI:18420"/>
    </cofactor>
</comment>
<keyword evidence="5" id="KW-0479">Metal-binding</keyword>
<evidence type="ECO:0000256" key="4">
    <source>
        <dbReference type="ARBA" id="ARBA00022605"/>
    </source>
</evidence>
<gene>
    <name evidence="9" type="ORF">B7O98_06700</name>
</gene>
<dbReference type="Proteomes" id="UP000244093">
    <property type="component" value="Unassembled WGS sequence"/>
</dbReference>
<dbReference type="AlphaFoldDB" id="A0A2R7Y635"/>
<evidence type="ECO:0000313" key="9">
    <source>
        <dbReference type="EMBL" id="PUA32342.1"/>
    </source>
</evidence>
<dbReference type="Pfam" id="PF00702">
    <property type="entry name" value="Hydrolase"/>
    <property type="match status" value="1"/>
</dbReference>
<protein>
    <recommendedName>
        <fullName evidence="3">phosphoserine phosphatase</fullName>
        <ecNumber evidence="3">3.1.3.3</ecNumber>
    </recommendedName>
</protein>
<dbReference type="GO" id="GO:0000287">
    <property type="term" value="F:magnesium ion binding"/>
    <property type="evidence" value="ECO:0007669"/>
    <property type="project" value="TreeGrafter"/>
</dbReference>
<keyword evidence="8" id="KW-0718">Serine biosynthesis</keyword>
<accession>A0A2R7Y635</accession>
<comment type="caution">
    <text evidence="9">The sequence shown here is derived from an EMBL/GenBank/DDBJ whole genome shotgun (WGS) entry which is preliminary data.</text>
</comment>
<dbReference type="GO" id="GO:0006564">
    <property type="term" value="P:L-serine biosynthetic process"/>
    <property type="evidence" value="ECO:0007669"/>
    <property type="project" value="UniProtKB-KW"/>
</dbReference>
<dbReference type="EMBL" id="NBVN01000004">
    <property type="protein sequence ID" value="PUA32342.1"/>
    <property type="molecule type" value="Genomic_DNA"/>
</dbReference>
<dbReference type="GO" id="GO:0005737">
    <property type="term" value="C:cytoplasm"/>
    <property type="evidence" value="ECO:0007669"/>
    <property type="project" value="TreeGrafter"/>
</dbReference>
<evidence type="ECO:0000313" key="10">
    <source>
        <dbReference type="Proteomes" id="UP000244093"/>
    </source>
</evidence>
<dbReference type="InterPro" id="IPR023214">
    <property type="entry name" value="HAD_sf"/>
</dbReference>
<evidence type="ECO:0000256" key="8">
    <source>
        <dbReference type="ARBA" id="ARBA00023299"/>
    </source>
</evidence>
<dbReference type="PANTHER" id="PTHR43344">
    <property type="entry name" value="PHOSPHOSERINE PHOSPHATASE"/>
    <property type="match status" value="1"/>
</dbReference>
<dbReference type="SFLD" id="SFLDS00003">
    <property type="entry name" value="Haloacid_Dehalogenase"/>
    <property type="match status" value="1"/>
</dbReference>
<name>A0A2R7Y635_9CREN</name>
<dbReference type="SFLD" id="SFLDG01129">
    <property type="entry name" value="C1.5:_HAD__Beta-PGM__Phosphata"/>
    <property type="match status" value="1"/>
</dbReference>
<sequence>MCEELKVVVFDMDGVLIKWRSSWRVLHQYFNSLDIVEERNDAERFQRGEISYREWMARDLQAILKATNKPVTKEDLLKVFSNYELEEGVEELVNVVKGYHLKTAIVSGGIDLLAELIRERLGLDMALANKLTFSSDGYLLPEGVEVVNPLRKSEVLTRISKELNIPLSKFMFIGDSLWDLEAMNVVGHPVFVLKDEGIDLNILKNVFVVKSLRELIPYINRICSKK</sequence>
<keyword evidence="4" id="KW-0028">Amino-acid biosynthesis</keyword>
<evidence type="ECO:0000256" key="3">
    <source>
        <dbReference type="ARBA" id="ARBA00012640"/>
    </source>
</evidence>
<evidence type="ECO:0000256" key="2">
    <source>
        <dbReference type="ARBA" id="ARBA00005135"/>
    </source>
</evidence>
<dbReference type="SUPFAM" id="SSF56784">
    <property type="entry name" value="HAD-like"/>
    <property type="match status" value="1"/>
</dbReference>
<organism evidence="9 10">
    <name type="scientific">Zestosphaera tikiterensis</name>
    <dbReference type="NCBI Taxonomy" id="1973259"/>
    <lineage>
        <taxon>Archaea</taxon>
        <taxon>Thermoproteota</taxon>
        <taxon>Thermoprotei</taxon>
        <taxon>Desulfurococcales</taxon>
        <taxon>Desulfurococcaceae</taxon>
        <taxon>Zestosphaera</taxon>
    </lineage>
</organism>
<dbReference type="NCBIfam" id="TIGR01488">
    <property type="entry name" value="HAD-SF-IB"/>
    <property type="match status" value="1"/>
</dbReference>
<dbReference type="GO" id="GO:0036424">
    <property type="term" value="F:L-phosphoserine phosphatase activity"/>
    <property type="evidence" value="ECO:0007669"/>
    <property type="project" value="TreeGrafter"/>
</dbReference>
<dbReference type="EC" id="3.1.3.3" evidence="3"/>
<proteinExistence type="predicted"/>